<keyword evidence="2" id="KW-1185">Reference proteome</keyword>
<evidence type="ECO:0000313" key="2">
    <source>
        <dbReference type="Proteomes" id="UP000287224"/>
    </source>
</evidence>
<sequence length="64" mass="7457">MGRMCANNNLEVKKATSNNKDYIWRTKQCYTFIKQLQTMPCLLAPTVWIPVAPSLSRKKEDHDE</sequence>
<reference evidence="2" key="1">
    <citation type="submission" date="2018-12" db="EMBL/GenBank/DDBJ databases">
        <title>Tengunoibacter tsumagoiensis gen. nov., sp. nov., Dictyobacter kobayashii sp. nov., D. alpinus sp. nov., and D. joshuensis sp. nov. and description of Dictyobacteraceae fam. nov. within the order Ktedonobacterales isolated from Tengu-no-mugimeshi.</title>
        <authorList>
            <person name="Wang C.M."/>
            <person name="Zheng Y."/>
            <person name="Sakai Y."/>
            <person name="Toyoda A."/>
            <person name="Minakuchi Y."/>
            <person name="Abe K."/>
            <person name="Yokota A."/>
            <person name="Yabe S."/>
        </authorList>
    </citation>
    <scope>NUCLEOTIDE SEQUENCE [LARGE SCALE GENOMIC DNA]</scope>
    <source>
        <strain evidence="2">S-27</strain>
    </source>
</reference>
<organism evidence="1 2">
    <name type="scientific">Dictyobacter aurantiacus</name>
    <dbReference type="NCBI Taxonomy" id="1936993"/>
    <lineage>
        <taxon>Bacteria</taxon>
        <taxon>Bacillati</taxon>
        <taxon>Chloroflexota</taxon>
        <taxon>Ktedonobacteria</taxon>
        <taxon>Ktedonobacterales</taxon>
        <taxon>Dictyobacteraceae</taxon>
        <taxon>Dictyobacter</taxon>
    </lineage>
</organism>
<protein>
    <submittedName>
        <fullName evidence="1">Uncharacterized protein</fullName>
    </submittedName>
</protein>
<dbReference type="EMBL" id="BIFQ01000002">
    <property type="protein sequence ID" value="GCE09689.1"/>
    <property type="molecule type" value="Genomic_DNA"/>
</dbReference>
<dbReference type="Proteomes" id="UP000287224">
    <property type="component" value="Unassembled WGS sequence"/>
</dbReference>
<name>A0A401ZS22_9CHLR</name>
<proteinExistence type="predicted"/>
<accession>A0A401ZS22</accession>
<evidence type="ECO:0000313" key="1">
    <source>
        <dbReference type="EMBL" id="GCE09689.1"/>
    </source>
</evidence>
<comment type="caution">
    <text evidence="1">The sequence shown here is derived from an EMBL/GenBank/DDBJ whole genome shotgun (WGS) entry which is preliminary data.</text>
</comment>
<dbReference type="AlphaFoldDB" id="A0A401ZS22"/>
<gene>
    <name evidence="1" type="ORF">KDAU_70180</name>
</gene>